<comment type="caution">
    <text evidence="5">The sequence shown here is derived from an EMBL/GenBank/DDBJ whole genome shotgun (WGS) entry which is preliminary data.</text>
</comment>
<organism evidence="5 6">
    <name type="scientific">Limimaricola variabilis</name>
    <dbReference type="NCBI Taxonomy" id="1492771"/>
    <lineage>
        <taxon>Bacteria</taxon>
        <taxon>Pseudomonadati</taxon>
        <taxon>Pseudomonadota</taxon>
        <taxon>Alphaproteobacteria</taxon>
        <taxon>Rhodobacterales</taxon>
        <taxon>Paracoccaceae</taxon>
        <taxon>Limimaricola</taxon>
    </lineage>
</organism>
<dbReference type="PRINTS" id="PR00502">
    <property type="entry name" value="NUDIXFAMILY"/>
</dbReference>
<dbReference type="InterPro" id="IPR020084">
    <property type="entry name" value="NUDIX_hydrolase_CS"/>
</dbReference>
<dbReference type="PROSITE" id="PS51462">
    <property type="entry name" value="NUDIX"/>
    <property type="match status" value="1"/>
</dbReference>
<dbReference type="PROSITE" id="PS00893">
    <property type="entry name" value="NUDIX_BOX"/>
    <property type="match status" value="1"/>
</dbReference>
<proteinExistence type="inferred from homology"/>
<dbReference type="InterPro" id="IPR015797">
    <property type="entry name" value="NUDIX_hydrolase-like_dom_sf"/>
</dbReference>
<name>A0ABR6HLN6_9RHOB</name>
<evidence type="ECO:0000313" key="5">
    <source>
        <dbReference type="EMBL" id="MBB3711373.1"/>
    </source>
</evidence>
<dbReference type="InterPro" id="IPR020476">
    <property type="entry name" value="Nudix_hydrolase"/>
</dbReference>
<evidence type="ECO:0000259" key="4">
    <source>
        <dbReference type="PROSITE" id="PS51462"/>
    </source>
</evidence>
<dbReference type="Pfam" id="PF00293">
    <property type="entry name" value="NUDIX"/>
    <property type="match status" value="1"/>
</dbReference>
<comment type="similarity">
    <text evidence="3">Belongs to the Nudix hydrolase family.</text>
</comment>
<dbReference type="EMBL" id="JACIBX010000002">
    <property type="protein sequence ID" value="MBB3711373.1"/>
    <property type="molecule type" value="Genomic_DNA"/>
</dbReference>
<protein>
    <submittedName>
        <fullName evidence="5">8-oxo-dGTP diphosphatase</fullName>
        <ecNumber evidence="5">3.6.1.55</ecNumber>
    </submittedName>
</protein>
<evidence type="ECO:0000256" key="1">
    <source>
        <dbReference type="ARBA" id="ARBA00001946"/>
    </source>
</evidence>
<feature type="domain" description="Nudix hydrolase" evidence="4">
    <location>
        <begin position="16"/>
        <end position="145"/>
    </location>
</feature>
<dbReference type="RefSeq" id="WP_183470331.1">
    <property type="nucleotide sequence ID" value="NZ_JACIBX010000002.1"/>
</dbReference>
<accession>A0ABR6HLN6</accession>
<dbReference type="InterPro" id="IPR000086">
    <property type="entry name" value="NUDIX_hydrolase_dom"/>
</dbReference>
<dbReference type="EC" id="3.6.1.55" evidence="5"/>
<dbReference type="Proteomes" id="UP000576152">
    <property type="component" value="Unassembled WGS sequence"/>
</dbReference>
<sequence length="164" mass="18267">MIRRHGEQVRRGQSYRHRPGVYAILERGGDLLLTCKINDPADIQLPGGGIDPGESPLQALHREVFEETGWRIGAPRRLGAFRRFVWMPDYGIWGEKLCHIYTARPVRPHGPPSEPGHRALWMSLAEAAPRLGNAGDRAFAHAFAEGLLPRSRPRGALAPRAESL</sequence>
<dbReference type="Gene3D" id="3.90.79.10">
    <property type="entry name" value="Nucleoside Triphosphate Pyrophosphohydrolase"/>
    <property type="match status" value="1"/>
</dbReference>
<evidence type="ECO:0000256" key="2">
    <source>
        <dbReference type="ARBA" id="ARBA00022801"/>
    </source>
</evidence>
<dbReference type="PANTHER" id="PTHR43046">
    <property type="entry name" value="GDP-MANNOSE MANNOSYL HYDROLASE"/>
    <property type="match status" value="1"/>
</dbReference>
<evidence type="ECO:0000313" key="6">
    <source>
        <dbReference type="Proteomes" id="UP000576152"/>
    </source>
</evidence>
<keyword evidence="6" id="KW-1185">Reference proteome</keyword>
<dbReference type="PANTHER" id="PTHR43046:SF14">
    <property type="entry name" value="MUTT_NUDIX FAMILY PROTEIN"/>
    <property type="match status" value="1"/>
</dbReference>
<comment type="cofactor">
    <cofactor evidence="1">
        <name>Mg(2+)</name>
        <dbReference type="ChEBI" id="CHEBI:18420"/>
    </cofactor>
</comment>
<keyword evidence="2 3" id="KW-0378">Hydrolase</keyword>
<evidence type="ECO:0000256" key="3">
    <source>
        <dbReference type="RuleBase" id="RU003476"/>
    </source>
</evidence>
<dbReference type="GO" id="GO:0035539">
    <property type="term" value="F:8-oxo-7,8-dihydrodeoxyguanosine triphosphate pyrophosphatase activity"/>
    <property type="evidence" value="ECO:0007669"/>
    <property type="project" value="UniProtKB-EC"/>
</dbReference>
<gene>
    <name evidence="5" type="ORF">FHS00_000935</name>
</gene>
<dbReference type="SUPFAM" id="SSF55811">
    <property type="entry name" value="Nudix"/>
    <property type="match status" value="1"/>
</dbReference>
<reference evidence="5 6" key="1">
    <citation type="submission" date="2020-08" db="EMBL/GenBank/DDBJ databases">
        <title>Genomic Encyclopedia of Type Strains, Phase III (KMG-III): the genomes of soil and plant-associated and newly described type strains.</title>
        <authorList>
            <person name="Whitman W."/>
        </authorList>
    </citation>
    <scope>NUCLEOTIDE SEQUENCE [LARGE SCALE GENOMIC DNA]</scope>
    <source>
        <strain evidence="5 6">CECT 8572</strain>
    </source>
</reference>